<accession>A0A178FR11</accession>
<evidence type="ECO:0000256" key="1">
    <source>
        <dbReference type="ARBA" id="ARBA00009508"/>
    </source>
</evidence>
<dbReference type="PANTHER" id="PTHR13166:SF7">
    <property type="entry name" value="LYR MOTIF-CONTAINING PROTEIN 4"/>
    <property type="match status" value="1"/>
</dbReference>
<sequence length="831" mass="89339">MSVQSVSSNSAFQARSLFRSLLRQANQFSAYNFREYARRRTIDAFREHQHETEERKIQELMQKGLANLQMMKRQTVISQFYQLDRLVVEGQKTGKETGGHGSIVRQNDSGDRYSLYPLEDHVEYRFNAASLPVSCCLSSSAFCGAIEKYCLNKLMTKHLNFIANLTLKAEFPAANLGLLAEEFTSASDRSRMGLNRSSRSHRSGPVDHDVFEGLPVRRWARQLTTVSQEPKSTEEETSIVDSQSLPELPMPRDSNLLTPVSRALLRAARAGCTYIRPVRKDPEPEELEQKDDDDTVVEPTVDERTFAAMKWTALPRTVELPEVEFLAPRRAGLPSLYGAGAQSNAATAAGSSTPMRKTKFKKIDPTTGVISIYEAWVPEGYQVEGEIIQEAQVIAENPDAKVVNVEPAPGTVVADIGVVNQDGVVVATAEGSAVIPKVNKGKRKLKAGKAKSRKKVMFASGDGNGQQEAPGAEGPANPSVSENGGATPSGTVSVPEDEEEDEEEGDESEEEDETATDSKPTPTADGPVDENNMTPAGDVPSEPQDIPQQPPTVEKESLEPTPSEPPQTISKSPDLPILTNSTSGQPSKSPTEEPPLAPASTEPSNEAVPPTEAQQADPETVGQPKISPPPVSAAEDAKAASPVAPLPENLDNKMDTAEDEAHHQPAPEKTASPPAPAKEEQVSLPTIPPSTTEAESKPQTPPDAHTSNPLSETIPVSTPTTGPGEPAAEEQAGPSSPPPPPETTADSKPEPTSSGPVRFEDGEVDLLGSLEASLGKDPDATVQDKREETSETAATTIEKKEDDTDTKPEASPAKEEENKEDDKDKDVEMTG</sequence>
<dbReference type="GO" id="GO:1990221">
    <property type="term" value="C:L-cysteine desulfurase complex"/>
    <property type="evidence" value="ECO:0007669"/>
    <property type="project" value="TreeGrafter"/>
</dbReference>
<proteinExistence type="inferred from homology"/>
<dbReference type="Proteomes" id="UP000243519">
    <property type="component" value="Unassembled WGS sequence"/>
</dbReference>
<dbReference type="InterPro" id="IPR045297">
    <property type="entry name" value="Complex1_LYR_LYRM4"/>
</dbReference>
<dbReference type="PANTHER" id="PTHR13166">
    <property type="entry name" value="PROTEIN C6ORF149"/>
    <property type="match status" value="1"/>
</dbReference>
<evidence type="ECO:0000313" key="4">
    <source>
        <dbReference type="EMBL" id="OAL74871.1"/>
    </source>
</evidence>
<feature type="compositionally biased region" description="Polar residues" evidence="2">
    <location>
        <begin position="578"/>
        <end position="589"/>
    </location>
</feature>
<gene>
    <name evidence="4" type="ORF">A7D00_0468</name>
</gene>
<feature type="region of interest" description="Disordered" evidence="2">
    <location>
        <begin position="223"/>
        <end position="254"/>
    </location>
</feature>
<keyword evidence="5" id="KW-1185">Reference proteome</keyword>
<feature type="compositionally biased region" description="Basic and acidic residues" evidence="2">
    <location>
        <begin position="797"/>
        <end position="831"/>
    </location>
</feature>
<comment type="similarity">
    <text evidence="1">Belongs to the complex I LYR family.</text>
</comment>
<dbReference type="Pfam" id="PF05347">
    <property type="entry name" value="Complex1_LYR"/>
    <property type="match status" value="1"/>
</dbReference>
<dbReference type="GO" id="GO:0005739">
    <property type="term" value="C:mitochondrion"/>
    <property type="evidence" value="ECO:0007669"/>
    <property type="project" value="TreeGrafter"/>
</dbReference>
<dbReference type="CDD" id="cd20264">
    <property type="entry name" value="Complex1_LYR_LYRM4"/>
    <property type="match status" value="1"/>
</dbReference>
<evidence type="ECO:0000256" key="2">
    <source>
        <dbReference type="SAM" id="MobiDB-lite"/>
    </source>
</evidence>
<evidence type="ECO:0000313" key="5">
    <source>
        <dbReference type="Proteomes" id="UP000243519"/>
    </source>
</evidence>
<feature type="compositionally biased region" description="Basic residues" evidence="2">
    <location>
        <begin position="441"/>
        <end position="456"/>
    </location>
</feature>
<feature type="region of interest" description="Disordered" evidence="2">
    <location>
        <begin position="441"/>
        <end position="831"/>
    </location>
</feature>
<feature type="compositionally biased region" description="Polar residues" evidence="2">
    <location>
        <begin position="478"/>
        <end position="492"/>
    </location>
</feature>
<evidence type="ECO:0000259" key="3">
    <source>
        <dbReference type="Pfam" id="PF05347"/>
    </source>
</evidence>
<feature type="compositionally biased region" description="Polar residues" evidence="2">
    <location>
        <begin position="705"/>
        <end position="720"/>
    </location>
</feature>
<dbReference type="AlphaFoldDB" id="A0A178FR11"/>
<protein>
    <recommendedName>
        <fullName evidence="3">Complex 1 LYR protein domain-containing protein</fullName>
    </recommendedName>
</protein>
<feature type="compositionally biased region" description="Low complexity" evidence="2">
    <location>
        <begin position="721"/>
        <end position="734"/>
    </location>
</feature>
<dbReference type="InterPro" id="IPR051522">
    <property type="entry name" value="ISC_assembly_LYR"/>
</dbReference>
<organism evidence="4 5">
    <name type="scientific">Trichophyton violaceum</name>
    <dbReference type="NCBI Taxonomy" id="34388"/>
    <lineage>
        <taxon>Eukaryota</taxon>
        <taxon>Fungi</taxon>
        <taxon>Dikarya</taxon>
        <taxon>Ascomycota</taxon>
        <taxon>Pezizomycotina</taxon>
        <taxon>Eurotiomycetes</taxon>
        <taxon>Eurotiomycetidae</taxon>
        <taxon>Onygenales</taxon>
        <taxon>Arthrodermataceae</taxon>
        <taxon>Trichophyton</taxon>
    </lineage>
</organism>
<reference evidence="4 5" key="1">
    <citation type="submission" date="2016-05" db="EMBL/GenBank/DDBJ databases">
        <title>Genome sequencing of Trichophyton violaceum CMCC(F)T3l isolated from hair.</title>
        <authorList>
            <person name="Zhan P."/>
            <person name="Tao Y."/>
            <person name="Liu W."/>
        </authorList>
    </citation>
    <scope>NUCLEOTIDE SEQUENCE [LARGE SCALE GENOMIC DNA]</scope>
    <source>
        <strain evidence="5">CMCC(F)T3l</strain>
    </source>
</reference>
<feature type="compositionally biased region" description="Acidic residues" evidence="2">
    <location>
        <begin position="495"/>
        <end position="515"/>
    </location>
</feature>
<feature type="compositionally biased region" description="Basic and acidic residues" evidence="2">
    <location>
        <begin position="774"/>
        <end position="789"/>
    </location>
</feature>
<dbReference type="EMBL" id="LHPN01000001">
    <property type="protein sequence ID" value="OAL74871.1"/>
    <property type="molecule type" value="Genomic_DNA"/>
</dbReference>
<feature type="domain" description="Complex 1 LYR protein" evidence="3">
    <location>
        <begin position="13"/>
        <end position="70"/>
    </location>
</feature>
<feature type="compositionally biased region" description="Basic and acidic residues" evidence="2">
    <location>
        <begin position="650"/>
        <end position="666"/>
    </location>
</feature>
<comment type="caution">
    <text evidence="4">The sequence shown here is derived from an EMBL/GenBank/DDBJ whole genome shotgun (WGS) entry which is preliminary data.</text>
</comment>
<dbReference type="GO" id="GO:0016226">
    <property type="term" value="P:iron-sulfur cluster assembly"/>
    <property type="evidence" value="ECO:0007669"/>
    <property type="project" value="InterPro"/>
</dbReference>
<dbReference type="OrthoDB" id="275715at2759"/>
<dbReference type="InterPro" id="IPR008011">
    <property type="entry name" value="Complex1_LYR_dom"/>
</dbReference>
<name>A0A178FR11_TRIVO</name>